<dbReference type="SMART" id="SM00534">
    <property type="entry name" value="MUTSac"/>
    <property type="match status" value="1"/>
</dbReference>
<evidence type="ECO:0000259" key="5">
    <source>
        <dbReference type="SMART" id="SM00534"/>
    </source>
</evidence>
<dbReference type="InterPro" id="IPR000432">
    <property type="entry name" value="DNA_mismatch_repair_MutS_C"/>
</dbReference>
<feature type="transmembrane region" description="Helical" evidence="4">
    <location>
        <begin position="56"/>
        <end position="74"/>
    </location>
</feature>
<organism evidence="6 7">
    <name type="scientific">Flavisolibacter tropicus</name>
    <dbReference type="NCBI Taxonomy" id="1492898"/>
    <lineage>
        <taxon>Bacteria</taxon>
        <taxon>Pseudomonadati</taxon>
        <taxon>Bacteroidota</taxon>
        <taxon>Chitinophagia</taxon>
        <taxon>Chitinophagales</taxon>
        <taxon>Chitinophagaceae</taxon>
        <taxon>Flavisolibacter</taxon>
    </lineage>
</organism>
<dbReference type="PANTHER" id="PTHR11361:SF99">
    <property type="entry name" value="DNA MISMATCH REPAIR PROTEIN"/>
    <property type="match status" value="1"/>
</dbReference>
<sequence>MLDLSPHSQYEQRKQQHVQILQALKHKQNVLGWTRLATIIIAAIIAYFTFSGFGVLGWLVVVIAIAAFLAIVSIDTSNNTAIAYTNHLIEINKDELHVLQHNYQHLYDGSGFQPDEHPYAADIDLFGKSSIYQLINRAQTEQGRALLADNLINQLPIKMVNERQAAIQELAPLLEWRQRFQATAKRTPVTQTIQKKISSWLDQDEAVFTSHSWRFILPVYSIITIATAIGAIMDYIPAPVFSFLFLVYFITGTLISRKVMKAYLQLSGIVQSVDTISDLVKCIEEKRFTSSLLTGLQQGIQTNQQKAYIQIKELKDILNRFDLRLNVFVFMVLNSFLLWDVRQMRALNKWKENSKTVLPKAFTAIAEFEVVNSLATLHFNQPQWALPIFEDYFTLQGKAIGHPLLAASKRVTSDFQLNGKGKVALITGSNMAGKSTFLRSLGVNLVLAQIGAPVCATSLSLSSMGLMSSMRIADNLAENTSTFYAELKKLESIITAVKQHQPMFVLLDEILRGTNSLDRHIGSKALIRQLIKEQAVAIIATHDIELTNLQEEFSNAIENYHFDVQVENNELYFDYKLKHGVCHSLNASLLMKKIGIEL</sequence>
<gene>
    <name evidence="6" type="ORF">SY85_22820</name>
</gene>
<dbReference type="GO" id="GO:0005829">
    <property type="term" value="C:cytosol"/>
    <property type="evidence" value="ECO:0007669"/>
    <property type="project" value="TreeGrafter"/>
</dbReference>
<keyword evidence="4" id="KW-1133">Transmembrane helix</keyword>
<dbReference type="KEGG" id="fla:SY85_22820"/>
<feature type="transmembrane region" description="Helical" evidence="4">
    <location>
        <begin position="239"/>
        <end position="256"/>
    </location>
</feature>
<feature type="transmembrane region" description="Helical" evidence="4">
    <location>
        <begin position="441"/>
        <end position="461"/>
    </location>
</feature>
<feature type="transmembrane region" description="Helical" evidence="4">
    <location>
        <begin position="215"/>
        <end position="233"/>
    </location>
</feature>
<name>A0A172U0Z6_9BACT</name>
<keyword evidence="1" id="KW-0547">Nucleotide-binding</keyword>
<evidence type="ECO:0000256" key="4">
    <source>
        <dbReference type="SAM" id="Phobius"/>
    </source>
</evidence>
<reference evidence="7" key="1">
    <citation type="submission" date="2015-01" db="EMBL/GenBank/DDBJ databases">
        <title>Flavisolibacter sp./LCS9/ whole genome sequencing.</title>
        <authorList>
            <person name="Kim M.K."/>
            <person name="Srinivasan S."/>
            <person name="Lee J.-J."/>
        </authorList>
    </citation>
    <scope>NUCLEOTIDE SEQUENCE [LARGE SCALE GENOMIC DNA]</scope>
    <source>
        <strain evidence="7">LCS9</strain>
    </source>
</reference>
<accession>A0A172U0Z6</accession>
<reference evidence="6 7" key="2">
    <citation type="journal article" date="2016" name="Int. J. Syst. Evol. Microbiol.">
        <title>Flavisolibacter tropicus sp. nov., isolated from tropical soil.</title>
        <authorList>
            <person name="Lee J.J."/>
            <person name="Kang M.S."/>
            <person name="Kim G.S."/>
            <person name="Lee C.S."/>
            <person name="Lim S."/>
            <person name="Lee J."/>
            <person name="Roh S.H."/>
            <person name="Kang H."/>
            <person name="Ha J.M."/>
            <person name="Bae S."/>
            <person name="Jung H.Y."/>
            <person name="Kim M.K."/>
        </authorList>
    </citation>
    <scope>NUCLEOTIDE SEQUENCE [LARGE SCALE GENOMIC DNA]</scope>
    <source>
        <strain evidence="6 7">LCS9</strain>
    </source>
</reference>
<feature type="transmembrane region" description="Helical" evidence="4">
    <location>
        <begin position="30"/>
        <end position="50"/>
    </location>
</feature>
<evidence type="ECO:0000313" key="7">
    <source>
        <dbReference type="Proteomes" id="UP000077177"/>
    </source>
</evidence>
<dbReference type="SUPFAM" id="SSF48334">
    <property type="entry name" value="DNA repair protein MutS, domain III"/>
    <property type="match status" value="1"/>
</dbReference>
<dbReference type="InterPro" id="IPR027417">
    <property type="entry name" value="P-loop_NTPase"/>
</dbReference>
<dbReference type="RefSeq" id="WP_066408161.1">
    <property type="nucleotide sequence ID" value="NZ_CP011390.1"/>
</dbReference>
<evidence type="ECO:0000256" key="3">
    <source>
        <dbReference type="ARBA" id="ARBA00023125"/>
    </source>
</evidence>
<evidence type="ECO:0000256" key="1">
    <source>
        <dbReference type="ARBA" id="ARBA00022741"/>
    </source>
</evidence>
<dbReference type="GO" id="GO:0005524">
    <property type="term" value="F:ATP binding"/>
    <property type="evidence" value="ECO:0007669"/>
    <property type="project" value="UniProtKB-KW"/>
</dbReference>
<evidence type="ECO:0000313" key="6">
    <source>
        <dbReference type="EMBL" id="ANE52892.1"/>
    </source>
</evidence>
<dbReference type="Pfam" id="PF00488">
    <property type="entry name" value="MutS_V"/>
    <property type="match status" value="1"/>
</dbReference>
<evidence type="ECO:0000256" key="2">
    <source>
        <dbReference type="ARBA" id="ARBA00022840"/>
    </source>
</evidence>
<dbReference type="InterPro" id="IPR045076">
    <property type="entry name" value="MutS"/>
</dbReference>
<dbReference type="Proteomes" id="UP000077177">
    <property type="component" value="Chromosome"/>
</dbReference>
<dbReference type="EMBL" id="CP011390">
    <property type="protein sequence ID" value="ANE52892.1"/>
    <property type="molecule type" value="Genomic_DNA"/>
</dbReference>
<keyword evidence="2" id="KW-0067">ATP-binding</keyword>
<dbReference type="AlphaFoldDB" id="A0A172U0Z6"/>
<dbReference type="SUPFAM" id="SSF52540">
    <property type="entry name" value="P-loop containing nucleoside triphosphate hydrolases"/>
    <property type="match status" value="1"/>
</dbReference>
<dbReference type="STRING" id="1492898.SY85_22820"/>
<dbReference type="GO" id="GO:0006298">
    <property type="term" value="P:mismatch repair"/>
    <property type="evidence" value="ECO:0007669"/>
    <property type="project" value="InterPro"/>
</dbReference>
<protein>
    <recommendedName>
        <fullName evidence="5">DNA mismatch repair proteins mutS family domain-containing protein</fullName>
    </recommendedName>
</protein>
<feature type="domain" description="DNA mismatch repair proteins mutS family" evidence="5">
    <location>
        <begin position="421"/>
        <end position="595"/>
    </location>
</feature>
<dbReference type="Gene3D" id="1.10.1420.10">
    <property type="match status" value="1"/>
</dbReference>
<dbReference type="Gene3D" id="3.40.50.300">
    <property type="entry name" value="P-loop containing nucleotide triphosphate hydrolases"/>
    <property type="match status" value="1"/>
</dbReference>
<dbReference type="GO" id="GO:0140664">
    <property type="term" value="F:ATP-dependent DNA damage sensor activity"/>
    <property type="evidence" value="ECO:0007669"/>
    <property type="project" value="InterPro"/>
</dbReference>
<dbReference type="PATRIC" id="fig|1492898.3.peg.4949"/>
<keyword evidence="4" id="KW-0472">Membrane</keyword>
<dbReference type="InterPro" id="IPR036187">
    <property type="entry name" value="DNA_mismatch_repair_MutS_sf"/>
</dbReference>
<keyword evidence="3" id="KW-0238">DNA-binding</keyword>
<dbReference type="GO" id="GO:0030983">
    <property type="term" value="F:mismatched DNA binding"/>
    <property type="evidence" value="ECO:0007669"/>
    <property type="project" value="InterPro"/>
</dbReference>
<dbReference type="OrthoDB" id="9802448at2"/>
<keyword evidence="4" id="KW-0812">Transmembrane</keyword>
<proteinExistence type="predicted"/>
<keyword evidence="7" id="KW-1185">Reference proteome</keyword>
<dbReference type="PANTHER" id="PTHR11361">
    <property type="entry name" value="DNA MISMATCH REPAIR PROTEIN MUTS FAMILY MEMBER"/>
    <property type="match status" value="1"/>
</dbReference>